<name>S0FZF3_9BACT</name>
<feature type="domain" description="FAD dependent oxidoreductase" evidence="2">
    <location>
        <begin position="6"/>
        <end position="388"/>
    </location>
</feature>
<evidence type="ECO:0000256" key="1">
    <source>
        <dbReference type="ARBA" id="ARBA00023002"/>
    </source>
</evidence>
<dbReference type="Gene3D" id="3.50.50.60">
    <property type="entry name" value="FAD/NAD(P)-binding domain"/>
    <property type="match status" value="1"/>
</dbReference>
<reference evidence="3 4" key="1">
    <citation type="journal article" date="2013" name="Genome Announc.">
        <title>Draft Genome Sequence of Desulfotignum phosphitoxidans DSM 13687 Strain FiPS-3.</title>
        <authorList>
            <person name="Poehlein A."/>
            <person name="Daniel R."/>
            <person name="Simeonova D.D."/>
        </authorList>
    </citation>
    <scope>NUCLEOTIDE SEQUENCE [LARGE SCALE GENOMIC DNA]</scope>
    <source>
        <strain evidence="3 4">DSM 13687</strain>
    </source>
</reference>
<dbReference type="SUPFAM" id="SSF51905">
    <property type="entry name" value="FAD/NAD(P)-binding domain"/>
    <property type="match status" value="1"/>
</dbReference>
<dbReference type="PROSITE" id="PS51257">
    <property type="entry name" value="PROKAR_LIPOPROTEIN"/>
    <property type="match status" value="1"/>
</dbReference>
<dbReference type="EMBL" id="APJX01000017">
    <property type="protein sequence ID" value="EMS77337.1"/>
    <property type="molecule type" value="Genomic_DNA"/>
</dbReference>
<gene>
    <name evidence="3" type="ORF">Dpo_17c00410</name>
</gene>
<dbReference type="Pfam" id="PF01266">
    <property type="entry name" value="DAO"/>
    <property type="match status" value="1"/>
</dbReference>
<dbReference type="PANTHER" id="PTHR13847:SF287">
    <property type="entry name" value="FAD-DEPENDENT OXIDOREDUCTASE DOMAIN-CONTAINING PROTEIN 1"/>
    <property type="match status" value="1"/>
</dbReference>
<protein>
    <submittedName>
        <fullName evidence="3">FAD-binding oxidoreductase</fullName>
    </submittedName>
</protein>
<evidence type="ECO:0000313" key="4">
    <source>
        <dbReference type="Proteomes" id="UP000014216"/>
    </source>
</evidence>
<dbReference type="OrthoDB" id="5410311at2"/>
<accession>S0FZF3</accession>
<keyword evidence="4" id="KW-1185">Reference proteome</keyword>
<keyword evidence="1" id="KW-0560">Oxidoreductase</keyword>
<dbReference type="InterPro" id="IPR036188">
    <property type="entry name" value="FAD/NAD-bd_sf"/>
</dbReference>
<sequence>MENKYDAIVIGAGIIGACTGFELAKKGLKVLNVDKLPEAGHGSTSGSCAIIRLHYSTPDGVAMAREGYFYWVDWAKYLGTVDETGLVKYINTGCMVMKTEKNHNLEKVRAALDELSVPYWDFGPKEITELLPILDTRGFGPPALPSDARFGTPTRDAIAGALYIPESGLISDPKQSTHNVQRAAEARGGKFLFNARVAEIRKKDNQVQGITLADGTQIDAPVVINVAGPHSFQINRMAGVEDEMNIKTRALRQEVCHVPAPEGFDYNHLGTIISDGDVGCYSRPEVGNNILIGSEDPECDTLEYIDDPDNYNTDFTEQWTTQVMREAQRIPDMRIPNKPSGIVDLYDCTDDWIPIYDRSSLNGFYMAVGTSGNQFKNAPVAGALMAQLVQEVENGRDHDKDPVHFTMKYTKRPCNIGFYSRLRKINPDSSFSVIG</sequence>
<dbReference type="GO" id="GO:0005737">
    <property type="term" value="C:cytoplasm"/>
    <property type="evidence" value="ECO:0007669"/>
    <property type="project" value="TreeGrafter"/>
</dbReference>
<proteinExistence type="predicted"/>
<evidence type="ECO:0000313" key="3">
    <source>
        <dbReference type="EMBL" id="EMS77337.1"/>
    </source>
</evidence>
<dbReference type="Gene3D" id="3.30.9.10">
    <property type="entry name" value="D-Amino Acid Oxidase, subunit A, domain 2"/>
    <property type="match status" value="1"/>
</dbReference>
<dbReference type="RefSeq" id="WP_006968706.1">
    <property type="nucleotide sequence ID" value="NZ_APJX01000017.1"/>
</dbReference>
<dbReference type="AlphaFoldDB" id="S0FZF3"/>
<dbReference type="InterPro" id="IPR006076">
    <property type="entry name" value="FAD-dep_OxRdtase"/>
</dbReference>
<dbReference type="PANTHER" id="PTHR13847">
    <property type="entry name" value="SARCOSINE DEHYDROGENASE-RELATED"/>
    <property type="match status" value="1"/>
</dbReference>
<evidence type="ECO:0000259" key="2">
    <source>
        <dbReference type="Pfam" id="PF01266"/>
    </source>
</evidence>
<dbReference type="PATRIC" id="fig|1286635.3.peg.4755"/>
<dbReference type="Proteomes" id="UP000014216">
    <property type="component" value="Unassembled WGS sequence"/>
</dbReference>
<comment type="caution">
    <text evidence="3">The sequence shown here is derived from an EMBL/GenBank/DDBJ whole genome shotgun (WGS) entry which is preliminary data.</text>
</comment>
<organism evidence="3 4">
    <name type="scientific">Desulfotignum phosphitoxidans DSM 13687</name>
    <dbReference type="NCBI Taxonomy" id="1286635"/>
    <lineage>
        <taxon>Bacteria</taxon>
        <taxon>Pseudomonadati</taxon>
        <taxon>Thermodesulfobacteriota</taxon>
        <taxon>Desulfobacteria</taxon>
        <taxon>Desulfobacterales</taxon>
        <taxon>Desulfobacteraceae</taxon>
        <taxon>Desulfotignum</taxon>
    </lineage>
</organism>
<dbReference type="GO" id="GO:0016491">
    <property type="term" value="F:oxidoreductase activity"/>
    <property type="evidence" value="ECO:0007669"/>
    <property type="project" value="UniProtKB-KW"/>
</dbReference>